<evidence type="ECO:0000256" key="1">
    <source>
        <dbReference type="ARBA" id="ARBA00008304"/>
    </source>
</evidence>
<dbReference type="InterPro" id="IPR040108">
    <property type="entry name" value="Laa1/Sip1/HEATR5"/>
</dbReference>
<sequence length="2393" mass="263058">MEGNQDSTDQNTPTEAPTSPVRPGSKMQAPSSVEEAAALLGASITRINDVHVYHNTAPPTGLHTSFSTVKPVPCSELFVRLSSLTNILQSHLDKDKSATLESAPSIIPLLHKLFNISSSLSLSPILLHSSSKTIPSANPLQNIGQGSTTPKKGPRSPTSSQATPRGSRKQNAKGQNNAPPSPRSKNLQVPPVKITPPLCSEAIRHQWVKCLTLAHRLSPPHALPSTNPHVLLSPYMQYASSHPRSAKSAGGCRVAALMVLSSIFEDEVLGAKYIRALLPEIITLCHGGLRSSGEKDVCHRKHAIKCAISTMMAWRDAPSPIVTKQDDSPQKYFVSSCNRVEDKVLTECVKILKKTGDDKFPEVRALGAEFASVLSSMSIAEEHGRPSKREFNVLTFLDDIMAIGLKNLDDESVGVSVAWSRALAKCFCTAIEFNSSQEKAPTDQNTDNASSNKGDFTSKIKAFQEARRAVGTIASQACLNLECAMNFLVDKFSKVGGEAAYKMGGQHSMGCRHAQVGLSLTLIEVCKLQLETGGIGTSTIRDCMNPSLALRLVMCMVGVSMEPKEDDFDPTMIMPSLSELDDSIFTDATSSPKRKKQVVKPSGMGGFLRNISGGVVDSSLRMPSDSTLARAAAARVVRRGLSQNMTETMQHTILRDLASSSKPKESNDGYPEYNRHQLQVAMVEISHLVTVLGESCASCLEDIIPALMFCLNDSDHGVRHEAALAFQSIAIVFPSAGRKHLMTFIGEVQVNQDEVLALGAKSSVTEIPSKDKKRRNRRRQEKDDGLISANSTIGKSLDHQYAIHGNALVLSLLLHVLPRIPGGLPSELLDIIMAVADNLVSCQGNANLMKNNPGALVTCVRAGYHIIAGALTMGPRTTLPHLQKIFRIWSRSATLIDEERNKLGPKQSVSCMEPFMASLLVFLQNSSEMLVTVPDALNRTLSILEKLFPIILGYSQMEEGESKEEFTSTRLDSTKAAVIEAFAWLPPGSYPTISNSIFSFASRQIQVQTKKGGGNSVLLDLLSEEDNVIIARPPTRVENWGQCGNEVVDETFNILTSSCTRLSEREAVIHLLGGKNFTSKRQVDISLPPTPLHQVGNWTLPPVPSQSSKQRLLNASIHIFAATFSSLDGHQQTGSVKMLEELFESQQFVNKANLISSAQNIIATLLTLLKTLPKSEKNIINANEEAPGWMQKATKLLLTLLPLQDAYSRRGASECLGHLSSLVQSKGTNKLQTSILRALEVSMVVEVLDTNLQQRHHLPTPASANAGGLMTFACIQRSFSESQKENDLKASDGIKVGGAIPTMIMMTRLLPYISAQEAIDDSSVSRVYALHSFYLLLSYSKIIECNSVPKVERKHILSKAVEIVEINFYGAWASNDTETDLLSLEHERATCQPAIFSVLIRLMTYLIPRLFLLRHQDGSVASRFSSMVATMMKKSRYHEHVVMESLKFYECILINSNLLSANLISITGSDNPALDLLCTISDIFSAQNPGVIYDSNVTTLSNCEGSKVCLRAAIGIVQRFVSDPDTHAPLPLVVSTLKEQLFSIFCDGLRFRSYTLASNLRSVAVPIKSEVLANSSNLLLVEFSQTIENIIMEDIKGAENSLDQAIFWINQLKCILSGEYDESGLGEDYGTETVSFLSMMQRQSPLRWQLRMEMTTYLITVVSWVLSFVRENAPILDDVIKKLSPSLGTLVGIACSVCVATSDQSELPGLQLKGVNLLRLLIDMFATVPDPNDKASLILDDYISQIVPAIKHTLTYDIEAAEEAIDTEGSRNLYIHGCECLQVLTKRCLIPDLHTFKRLLKSILPSCKSLEFSSYPEEDANGFDKLQIKPSSFVDNRRSALLPRVASLWTIAELYIEGEIGIMQSKYFNALKSEITSMKKELLVNCAALAIDGCRMNSLELKATDSGGDTFSFEMTSAISFSNIDEVDTDTKVAMKRSSSSMASFALLLCMDMLQDDDIPDLHTWLDKIVSVILVEFYTSFEIKSEDNPTSTKQRLCSSILALRKIVESKMSLLKDDLQEIIGYLFQVLNIRRSSSDENIDEEKTENGQDESAETVSYEDYEIKEACAFLESACKAIKGDDDFLLQQVLKRIHTLENISKSSFQSYPSNTEISIALLNSTRLLLERNPSPQVSKAMLQFAIHNFDLANELNNVGLRSSFIDIIKSCLSGDSLSDEERLSYGMLLAEGGHWDAWKVCVGSNEDFLIQSLPLFKVSLSDHENNQRHVDALSNVATMMKDSPHLIPKIFGNVGPHILELFHLYGTYDLHGESRTQVCATCMKVIMFTFQHICTLDEGKQVYFLALIIDVLVASIAYNGLPNDPKSNKGSDPLIGRLCAQFFVHALRTTPAPFKQCMISIDINARSTLEAAVRADMSGYATHTAPVKKKLNLKSFKK</sequence>
<feature type="compositionally biased region" description="Polar residues" evidence="2">
    <location>
        <begin position="172"/>
        <end position="187"/>
    </location>
</feature>
<reference evidence="3 4" key="1">
    <citation type="journal article" date="2021" name="Sci. Rep.">
        <title>The genome of the diatom Chaetoceros tenuissimus carries an ancient integrated fragment of an extant virus.</title>
        <authorList>
            <person name="Hongo Y."/>
            <person name="Kimura K."/>
            <person name="Takaki Y."/>
            <person name="Yoshida Y."/>
            <person name="Baba S."/>
            <person name="Kobayashi G."/>
            <person name="Nagasaki K."/>
            <person name="Hano T."/>
            <person name="Tomaru Y."/>
        </authorList>
    </citation>
    <scope>NUCLEOTIDE SEQUENCE [LARGE SCALE GENOMIC DNA]</scope>
    <source>
        <strain evidence="3 4">NIES-3715</strain>
    </source>
</reference>
<dbReference type="Gene3D" id="1.25.10.10">
    <property type="entry name" value="Leucine-rich Repeat Variant"/>
    <property type="match status" value="1"/>
</dbReference>
<evidence type="ECO:0000313" key="3">
    <source>
        <dbReference type="EMBL" id="GFH51086.1"/>
    </source>
</evidence>
<feature type="region of interest" description="Disordered" evidence="2">
    <location>
        <begin position="766"/>
        <end position="785"/>
    </location>
</feature>
<dbReference type="InterPro" id="IPR016024">
    <property type="entry name" value="ARM-type_fold"/>
</dbReference>
<evidence type="ECO:0000256" key="2">
    <source>
        <dbReference type="SAM" id="MobiDB-lite"/>
    </source>
</evidence>
<comment type="caution">
    <text evidence="3">The sequence shown here is derived from an EMBL/GenBank/DDBJ whole genome shotgun (WGS) entry which is preliminary data.</text>
</comment>
<feature type="region of interest" description="Disordered" evidence="2">
    <location>
        <begin position="134"/>
        <end position="191"/>
    </location>
</feature>
<feature type="compositionally biased region" description="Polar residues" evidence="2">
    <location>
        <begin position="1"/>
        <end position="17"/>
    </location>
</feature>
<dbReference type="InterPro" id="IPR011989">
    <property type="entry name" value="ARM-like"/>
</dbReference>
<dbReference type="PANTHER" id="PTHR21663">
    <property type="entry name" value="HYPOTHETICAL HEAT DOMAIN-CONTAINING"/>
    <property type="match status" value="1"/>
</dbReference>
<evidence type="ECO:0000313" key="4">
    <source>
        <dbReference type="Proteomes" id="UP001054902"/>
    </source>
</evidence>
<keyword evidence="4" id="KW-1185">Reference proteome</keyword>
<organism evidence="3 4">
    <name type="scientific">Chaetoceros tenuissimus</name>
    <dbReference type="NCBI Taxonomy" id="426638"/>
    <lineage>
        <taxon>Eukaryota</taxon>
        <taxon>Sar</taxon>
        <taxon>Stramenopiles</taxon>
        <taxon>Ochrophyta</taxon>
        <taxon>Bacillariophyta</taxon>
        <taxon>Coscinodiscophyceae</taxon>
        <taxon>Chaetocerotophycidae</taxon>
        <taxon>Chaetocerotales</taxon>
        <taxon>Chaetocerotaceae</taxon>
        <taxon>Chaetoceros</taxon>
    </lineage>
</organism>
<dbReference type="SUPFAM" id="SSF48371">
    <property type="entry name" value="ARM repeat"/>
    <property type="match status" value="1"/>
</dbReference>
<dbReference type="Proteomes" id="UP001054902">
    <property type="component" value="Unassembled WGS sequence"/>
</dbReference>
<protein>
    <submittedName>
        <fullName evidence="3">Uncharacterized protein</fullName>
    </submittedName>
</protein>
<dbReference type="Pfam" id="PF20210">
    <property type="entry name" value="Laa1_Sip1_HTR5"/>
    <property type="match status" value="1"/>
</dbReference>
<accession>A0AAD3CRX5</accession>
<proteinExistence type="inferred from homology"/>
<feature type="region of interest" description="Disordered" evidence="2">
    <location>
        <begin position="1"/>
        <end position="31"/>
    </location>
</feature>
<name>A0AAD3CRX5_9STRA</name>
<comment type="similarity">
    <text evidence="1">Belongs to the HEATR5 family.</text>
</comment>
<dbReference type="EMBL" id="BLLK01000045">
    <property type="protein sequence ID" value="GFH51086.1"/>
    <property type="molecule type" value="Genomic_DNA"/>
</dbReference>
<dbReference type="PANTHER" id="PTHR21663:SF0">
    <property type="entry name" value="HEAT REPEAT-CONTAINING PROTEIN 5B"/>
    <property type="match status" value="1"/>
</dbReference>
<dbReference type="InterPro" id="IPR046837">
    <property type="entry name" value="Laa1/Sip1/HEATR5-like_HEAT"/>
</dbReference>
<gene>
    <name evidence="3" type="ORF">CTEN210_07562</name>
</gene>
<feature type="compositionally biased region" description="Polar residues" evidence="2">
    <location>
        <begin position="134"/>
        <end position="164"/>
    </location>
</feature>